<evidence type="ECO:0000259" key="6">
    <source>
        <dbReference type="Pfam" id="PF14759"/>
    </source>
</evidence>
<keyword evidence="3" id="KW-0274">FAD</keyword>
<proteinExistence type="predicted"/>
<dbReference type="SUPFAM" id="SSF55424">
    <property type="entry name" value="FAD/NAD-linked reductases, dimerisation (C-terminal) domain"/>
    <property type="match status" value="1"/>
</dbReference>
<evidence type="ECO:0000259" key="5">
    <source>
        <dbReference type="Pfam" id="PF07992"/>
    </source>
</evidence>
<keyword evidence="2" id="KW-0285">Flavoprotein</keyword>
<dbReference type="SUPFAM" id="SSF51905">
    <property type="entry name" value="FAD/NAD(P)-binding domain"/>
    <property type="match status" value="2"/>
</dbReference>
<evidence type="ECO:0000256" key="1">
    <source>
        <dbReference type="ARBA" id="ARBA00001974"/>
    </source>
</evidence>
<dbReference type="Proteomes" id="UP000533598">
    <property type="component" value="Unassembled WGS sequence"/>
</dbReference>
<dbReference type="PANTHER" id="PTHR43557">
    <property type="entry name" value="APOPTOSIS-INDUCING FACTOR 1"/>
    <property type="match status" value="1"/>
</dbReference>
<organism evidence="7 8">
    <name type="scientific">Crossiella cryophila</name>
    <dbReference type="NCBI Taxonomy" id="43355"/>
    <lineage>
        <taxon>Bacteria</taxon>
        <taxon>Bacillati</taxon>
        <taxon>Actinomycetota</taxon>
        <taxon>Actinomycetes</taxon>
        <taxon>Pseudonocardiales</taxon>
        <taxon>Pseudonocardiaceae</taxon>
        <taxon>Crossiella</taxon>
    </lineage>
</organism>
<dbReference type="Pfam" id="PF07992">
    <property type="entry name" value="Pyr_redox_2"/>
    <property type="match status" value="1"/>
</dbReference>
<dbReference type="AlphaFoldDB" id="A0A7W7CD71"/>
<evidence type="ECO:0000313" key="7">
    <source>
        <dbReference type="EMBL" id="MBB4678887.1"/>
    </source>
</evidence>
<dbReference type="InterPro" id="IPR050446">
    <property type="entry name" value="FAD-oxidoreductase/Apoptosis"/>
</dbReference>
<dbReference type="EMBL" id="JACHMH010000001">
    <property type="protein sequence ID" value="MBB4678887.1"/>
    <property type="molecule type" value="Genomic_DNA"/>
</dbReference>
<gene>
    <name evidence="7" type="ORF">HNR67_005005</name>
</gene>
<evidence type="ECO:0000256" key="2">
    <source>
        <dbReference type="ARBA" id="ARBA00022630"/>
    </source>
</evidence>
<dbReference type="InterPro" id="IPR036188">
    <property type="entry name" value="FAD/NAD-bd_sf"/>
</dbReference>
<comment type="cofactor">
    <cofactor evidence="1">
        <name>FAD</name>
        <dbReference type="ChEBI" id="CHEBI:57692"/>
    </cofactor>
</comment>
<feature type="domain" description="FAD/NAD(P)-binding" evidence="5">
    <location>
        <begin position="3"/>
        <end position="293"/>
    </location>
</feature>
<dbReference type="Gene3D" id="3.50.50.60">
    <property type="entry name" value="FAD/NAD(P)-binding domain"/>
    <property type="match status" value="2"/>
</dbReference>
<evidence type="ECO:0000256" key="3">
    <source>
        <dbReference type="ARBA" id="ARBA00022827"/>
    </source>
</evidence>
<protein>
    <submittedName>
        <fullName evidence="7">NADPH-dependent 2,4-dienoyl-CoA reductase/sulfur reductase-like enzyme</fullName>
    </submittedName>
</protein>
<dbReference type="Pfam" id="PF14759">
    <property type="entry name" value="Reductase_C"/>
    <property type="match status" value="1"/>
</dbReference>
<evidence type="ECO:0000256" key="4">
    <source>
        <dbReference type="ARBA" id="ARBA00023002"/>
    </source>
</evidence>
<dbReference type="InterPro" id="IPR023753">
    <property type="entry name" value="FAD/NAD-binding_dom"/>
</dbReference>
<keyword evidence="8" id="KW-1185">Reference proteome</keyword>
<dbReference type="PRINTS" id="PR00368">
    <property type="entry name" value="FADPNR"/>
</dbReference>
<dbReference type="RefSeq" id="WP_185004697.1">
    <property type="nucleotide sequence ID" value="NZ_BAAAUI010000070.1"/>
</dbReference>
<dbReference type="GO" id="GO:0005737">
    <property type="term" value="C:cytoplasm"/>
    <property type="evidence" value="ECO:0007669"/>
    <property type="project" value="TreeGrafter"/>
</dbReference>
<dbReference type="InterPro" id="IPR016156">
    <property type="entry name" value="FAD/NAD-linked_Rdtase_dimer_sf"/>
</dbReference>
<evidence type="ECO:0000313" key="8">
    <source>
        <dbReference type="Proteomes" id="UP000533598"/>
    </source>
</evidence>
<dbReference type="GO" id="GO:0016651">
    <property type="term" value="F:oxidoreductase activity, acting on NAD(P)H"/>
    <property type="evidence" value="ECO:0007669"/>
    <property type="project" value="TreeGrafter"/>
</dbReference>
<dbReference type="InterPro" id="IPR028202">
    <property type="entry name" value="Reductase_C"/>
</dbReference>
<feature type="domain" description="Reductase C-terminal" evidence="6">
    <location>
        <begin position="315"/>
        <end position="378"/>
    </location>
</feature>
<comment type="caution">
    <text evidence="7">The sequence shown here is derived from an EMBL/GenBank/DDBJ whole genome shotgun (WGS) entry which is preliminary data.</text>
</comment>
<reference evidence="7 8" key="1">
    <citation type="submission" date="2020-08" db="EMBL/GenBank/DDBJ databases">
        <title>Sequencing the genomes of 1000 actinobacteria strains.</title>
        <authorList>
            <person name="Klenk H.-P."/>
        </authorList>
    </citation>
    <scope>NUCLEOTIDE SEQUENCE [LARGE SCALE GENOMIC DNA]</scope>
    <source>
        <strain evidence="7 8">DSM 44230</strain>
    </source>
</reference>
<sequence length="381" mass="39501">MRSVAVIGGALAGLSAARALRDQGFQGRLTIIGAESHQPYDRPPLSKNFLLGTIGAADLALAEESDLAELQAEWLLGQSASHLSPGLGAVELADGRRLRCDGVVVATGATPRSLPGAEFLAGVHVLRTLDDAVALRADLVEGSPRVVVVGAGFIGAEVAATCAALGLHVTIVEAAPLPLAPVLGREMAAHCLGLHADHGVRLICEVGVSALLGQGRVTGVELSDGRRLQADVVVVGIGVRPNTGWLEGSGLELDNGVSCDAGGVTRVPNVVAVGDVANVGGRRVEHWTNAAEQPAVAVANLLAGRTVHTGRAAPYFWSDQYGVRIQFAGQTRPGDQVRIAEGELDSRSFLAIYERDGRAVAALALNRAKPFTRVRRSLAPV</sequence>
<accession>A0A7W7CD71</accession>
<name>A0A7W7CD71_9PSEU</name>
<dbReference type="PANTHER" id="PTHR43557:SF2">
    <property type="entry name" value="RIESKE DOMAIN-CONTAINING PROTEIN-RELATED"/>
    <property type="match status" value="1"/>
</dbReference>
<keyword evidence="4" id="KW-0560">Oxidoreductase</keyword>
<dbReference type="PRINTS" id="PR00411">
    <property type="entry name" value="PNDRDTASEI"/>
</dbReference>
<dbReference type="Gene3D" id="3.30.390.30">
    <property type="match status" value="1"/>
</dbReference>